<feature type="coiled-coil region" evidence="1">
    <location>
        <begin position="445"/>
        <end position="479"/>
    </location>
</feature>
<evidence type="ECO:0000313" key="3">
    <source>
        <dbReference type="EnsemblMetazoa" id="RPRC011804-PA"/>
    </source>
</evidence>
<keyword evidence="1" id="KW-0175">Coiled coil</keyword>
<reference evidence="3" key="1">
    <citation type="submission" date="2015-05" db="UniProtKB">
        <authorList>
            <consortium name="EnsemblMetazoa"/>
        </authorList>
    </citation>
    <scope>IDENTIFICATION</scope>
</reference>
<dbReference type="PANTHER" id="PTHR18911:SF5">
    <property type="entry name" value="COILED-COIL DOMAIN-CONTAINING PROTEIN 186"/>
    <property type="match status" value="1"/>
</dbReference>
<protein>
    <submittedName>
        <fullName evidence="3">Uncharacterized protein</fullName>
    </submittedName>
</protein>
<sequence length="798" mass="90373">MALQEVVCNGIKTDNIQTNGVHNILPKYEKIRDGKETDGINIQEKSEVEDFKTDANHVATNKEQNTEVLVNNSEENKGKNDLAHLLDESIDVFSASFLTSDIIVNTAQGNDIKAEKVSALATKEQENLKEHDCLVHPTHLSLVNKLEASKNTISNLEDTIHRLEKQLSEESTKTEKIVQLETSIFQYEKEVQLCKQEHEIDQRTITTLQKEMEAKLLAASELSNAYKEIDKLKEEINSRDIKIKWTQNKLISEMEAHKECPLIIERLNSNIKTLENEMDVCRKEINNLKLQLEQNNIIGSTTKEQGSRVFIENQENKTLHSEDQTLVKENSLISQQVENIKQILLGLYSSSNSLSDSASGLDFNISGKRESLIKQLKEIEHILSEVGLLSCDSENKYCTRHPNSSELLSLPNLKMSENEVQPHSIVLRHEDVKDLGNTGDNEVLMAHLKNRIEDLESQLAEEKLARENNEKNITRAEQILSEVDLLRSTNEELMTDILACKSREAELLAFTQKLTSKNVELQSEFSAVESKADELEKIEKSHAASELQRKSEIEQLHRNLAEEKERRLEDTRLLARQVAEKTTKMENLLETVNTLQSELSLVKNKHVVQIKELQRELSQYKRKIEQLELLTGGTGSSTNSVTSGSKSTTSSLSSLNDSPVLQGIDVPAQILVERIVKLQQESAKQNDRIEFLEEHTAQLVKELQKKSRLLQNYILREQAGTLTSNSMDRSKAELSKSGGIMASLYGNKPADETMTFELCLEINRKLQAVLEDTLLKNITLKENIDTLGDEIARLSQQK</sequence>
<feature type="region of interest" description="Disordered" evidence="2">
    <location>
        <begin position="632"/>
        <end position="658"/>
    </location>
</feature>
<dbReference type="STRING" id="13249.T1I685"/>
<feature type="coiled-coil region" evidence="1">
    <location>
        <begin position="668"/>
        <end position="712"/>
    </location>
</feature>
<evidence type="ECO:0000313" key="4">
    <source>
        <dbReference type="Proteomes" id="UP000015103"/>
    </source>
</evidence>
<dbReference type="EMBL" id="ACPB03001801">
    <property type="status" value="NOT_ANNOTATED_CDS"/>
    <property type="molecule type" value="Genomic_DNA"/>
</dbReference>
<evidence type="ECO:0000256" key="2">
    <source>
        <dbReference type="SAM" id="MobiDB-lite"/>
    </source>
</evidence>
<name>T1I685_RHOPR</name>
<dbReference type="PANTHER" id="PTHR18911">
    <property type="entry name" value="CTCL TUMOR ANTIGEN HD-CL-01"/>
    <property type="match status" value="1"/>
</dbReference>
<dbReference type="GO" id="GO:0031267">
    <property type="term" value="F:small GTPase binding"/>
    <property type="evidence" value="ECO:0007669"/>
    <property type="project" value="TreeGrafter"/>
</dbReference>
<proteinExistence type="predicted"/>
<dbReference type="VEuPathDB" id="VectorBase:RPRC011804"/>
<dbReference type="GO" id="GO:0005802">
    <property type="term" value="C:trans-Golgi network"/>
    <property type="evidence" value="ECO:0007669"/>
    <property type="project" value="TreeGrafter"/>
</dbReference>
<evidence type="ECO:0000256" key="1">
    <source>
        <dbReference type="SAM" id="Coils"/>
    </source>
</evidence>
<dbReference type="GO" id="GO:0099518">
    <property type="term" value="P:vesicle cytoskeletal trafficking"/>
    <property type="evidence" value="ECO:0007669"/>
    <property type="project" value="TreeGrafter"/>
</dbReference>
<organism evidence="3 4">
    <name type="scientific">Rhodnius prolixus</name>
    <name type="common">Triatomid bug</name>
    <dbReference type="NCBI Taxonomy" id="13249"/>
    <lineage>
        <taxon>Eukaryota</taxon>
        <taxon>Metazoa</taxon>
        <taxon>Ecdysozoa</taxon>
        <taxon>Arthropoda</taxon>
        <taxon>Hexapoda</taxon>
        <taxon>Insecta</taxon>
        <taxon>Pterygota</taxon>
        <taxon>Neoptera</taxon>
        <taxon>Paraneoptera</taxon>
        <taxon>Hemiptera</taxon>
        <taxon>Heteroptera</taxon>
        <taxon>Panheteroptera</taxon>
        <taxon>Cimicomorpha</taxon>
        <taxon>Reduviidae</taxon>
        <taxon>Triatominae</taxon>
        <taxon>Rhodnius</taxon>
    </lineage>
</organism>
<dbReference type="InterPro" id="IPR038830">
    <property type="entry name" value="CCDC186"/>
</dbReference>
<dbReference type="InParanoid" id="T1I685"/>
<dbReference type="EnsemblMetazoa" id="RPRC011804-RA">
    <property type="protein sequence ID" value="RPRC011804-PA"/>
    <property type="gene ID" value="RPRC011804"/>
</dbReference>
<keyword evidence="4" id="KW-1185">Reference proteome</keyword>
<dbReference type="OMA" id="TDILACK"/>
<feature type="compositionally biased region" description="Low complexity" evidence="2">
    <location>
        <begin position="636"/>
        <end position="655"/>
    </location>
</feature>
<dbReference type="eggNOG" id="KOG0992">
    <property type="taxonomic scope" value="Eukaryota"/>
</dbReference>
<dbReference type="AlphaFoldDB" id="T1I685"/>
<dbReference type="Proteomes" id="UP000015103">
    <property type="component" value="Unassembled WGS sequence"/>
</dbReference>
<accession>T1I685</accession>
<feature type="coiled-coil region" evidence="1">
    <location>
        <begin position="518"/>
        <end position="630"/>
    </location>
</feature>
<feature type="coiled-coil region" evidence="1">
    <location>
        <begin position="146"/>
        <end position="291"/>
    </location>
</feature>
<dbReference type="HOGENOM" id="CLU_007958_1_0_1"/>
<dbReference type="FunCoup" id="T1I685">
    <property type="interactions" value="805"/>
</dbReference>